<dbReference type="EMBL" id="JAJNBZ010000013">
    <property type="protein sequence ID" value="MCE5170940.1"/>
    <property type="molecule type" value="Genomic_DNA"/>
</dbReference>
<accession>A0ABS8YKQ9</accession>
<organism evidence="1 2">
    <name type="scientific">Paenibacillus profundus</name>
    <dbReference type="NCBI Taxonomy" id="1173085"/>
    <lineage>
        <taxon>Bacteria</taxon>
        <taxon>Bacillati</taxon>
        <taxon>Bacillota</taxon>
        <taxon>Bacilli</taxon>
        <taxon>Bacillales</taxon>
        <taxon>Paenibacillaceae</taxon>
        <taxon>Paenibacillus</taxon>
    </lineage>
</organism>
<name>A0ABS8YKQ9_9BACL</name>
<reference evidence="1 2" key="1">
    <citation type="submission" date="2021-11" db="EMBL/GenBank/DDBJ databases">
        <title>Draft genome sequence of Paenibacillus profundus YoMME, a new Gram-positive bacteria with exoelectrogenic properties.</title>
        <authorList>
            <person name="Hubenova Y."/>
            <person name="Hubenova E."/>
            <person name="Manasiev Y."/>
            <person name="Peykov S."/>
            <person name="Mitov M."/>
        </authorList>
    </citation>
    <scope>NUCLEOTIDE SEQUENCE [LARGE SCALE GENOMIC DNA]</scope>
    <source>
        <strain evidence="1 2">YoMME</strain>
    </source>
</reference>
<comment type="caution">
    <text evidence="1">The sequence shown here is derived from an EMBL/GenBank/DDBJ whole genome shotgun (WGS) entry which is preliminary data.</text>
</comment>
<dbReference type="Proteomes" id="UP001199916">
    <property type="component" value="Unassembled WGS sequence"/>
</dbReference>
<evidence type="ECO:0000313" key="2">
    <source>
        <dbReference type="Proteomes" id="UP001199916"/>
    </source>
</evidence>
<sequence length="59" mass="6832">MKLRRATIGLTYRPGYLKGRMKMKKTEMILQLKADYERYQEGIYLLDGAVPAKLALPTK</sequence>
<evidence type="ECO:0000313" key="1">
    <source>
        <dbReference type="EMBL" id="MCE5170940.1"/>
    </source>
</evidence>
<gene>
    <name evidence="1" type="ORF">LQV63_16670</name>
</gene>
<keyword evidence="2" id="KW-1185">Reference proteome</keyword>
<proteinExistence type="predicted"/>
<protein>
    <submittedName>
        <fullName evidence="1">Uncharacterized protein</fullName>
    </submittedName>
</protein>